<organism evidence="1 2">
    <name type="scientific">Actinomadura fulvescens</name>
    <dbReference type="NCBI Taxonomy" id="46160"/>
    <lineage>
        <taxon>Bacteria</taxon>
        <taxon>Bacillati</taxon>
        <taxon>Actinomycetota</taxon>
        <taxon>Actinomycetes</taxon>
        <taxon>Streptosporangiales</taxon>
        <taxon>Thermomonosporaceae</taxon>
        <taxon>Actinomadura</taxon>
    </lineage>
</organism>
<sequence>MLDEGLFEQVGEIVRGSAPPALGELRLMVRRTGVKAWFGDPAPHREHYEAQAIGADLVTGARELAIEIGFHAEHPKAADNDAALERLTGHQDRWRPALGDDAVAGPFIGPANWRRVSELWLDPDLTDGDIAFEIGVRLVDYMTALEPLRRTP</sequence>
<keyword evidence="2" id="KW-1185">Reference proteome</keyword>
<reference evidence="1 2" key="1">
    <citation type="journal article" date="2019" name="Int. J. Syst. Evol. Microbiol.">
        <title>The Global Catalogue of Microorganisms (GCM) 10K type strain sequencing project: providing services to taxonomists for standard genome sequencing and annotation.</title>
        <authorList>
            <consortium name="The Broad Institute Genomics Platform"/>
            <consortium name="The Broad Institute Genome Sequencing Center for Infectious Disease"/>
            <person name="Wu L."/>
            <person name="Ma J."/>
        </authorList>
    </citation>
    <scope>NUCLEOTIDE SEQUENCE [LARGE SCALE GENOMIC DNA]</scope>
    <source>
        <strain evidence="1 2">JCM 6833</strain>
    </source>
</reference>
<dbReference type="Proteomes" id="UP001501509">
    <property type="component" value="Unassembled WGS sequence"/>
</dbReference>
<gene>
    <name evidence="1" type="ORF">GCM10010411_27360</name>
</gene>
<dbReference type="EMBL" id="BAAATD010000003">
    <property type="protein sequence ID" value="GAA2592810.1"/>
    <property type="molecule type" value="Genomic_DNA"/>
</dbReference>
<proteinExistence type="predicted"/>
<comment type="caution">
    <text evidence="1">The sequence shown here is derived from an EMBL/GenBank/DDBJ whole genome shotgun (WGS) entry which is preliminary data.</text>
</comment>
<dbReference type="RefSeq" id="WP_344540946.1">
    <property type="nucleotide sequence ID" value="NZ_BAAATD010000003.1"/>
</dbReference>
<evidence type="ECO:0000313" key="2">
    <source>
        <dbReference type="Proteomes" id="UP001501509"/>
    </source>
</evidence>
<protein>
    <recommendedName>
        <fullName evidence="3">Tetracycline repressor TetR C-terminal domain-containing protein</fullName>
    </recommendedName>
</protein>
<evidence type="ECO:0000313" key="1">
    <source>
        <dbReference type="EMBL" id="GAA2592810.1"/>
    </source>
</evidence>
<evidence type="ECO:0008006" key="3">
    <source>
        <dbReference type="Google" id="ProtNLM"/>
    </source>
</evidence>
<accession>A0ABN3PS37</accession>
<name>A0ABN3PS37_9ACTN</name>